<dbReference type="SUPFAM" id="SSF48498">
    <property type="entry name" value="Tetracyclin repressor-like, C-terminal domain"/>
    <property type="match status" value="1"/>
</dbReference>
<evidence type="ECO:0000313" key="6">
    <source>
        <dbReference type="EMBL" id="GAA1752725.1"/>
    </source>
</evidence>
<evidence type="ECO:0000313" key="7">
    <source>
        <dbReference type="Proteomes" id="UP001500506"/>
    </source>
</evidence>
<keyword evidence="3" id="KW-0804">Transcription</keyword>
<dbReference type="Pfam" id="PF00440">
    <property type="entry name" value="TetR_N"/>
    <property type="match status" value="1"/>
</dbReference>
<dbReference type="PANTHER" id="PTHR30055:SF234">
    <property type="entry name" value="HTH-TYPE TRANSCRIPTIONAL REGULATOR BETI"/>
    <property type="match status" value="1"/>
</dbReference>
<dbReference type="InterPro" id="IPR004111">
    <property type="entry name" value="Repressor_TetR_C"/>
</dbReference>
<keyword evidence="7" id="KW-1185">Reference proteome</keyword>
<sequence>MATATGSARGREARGSTRARLDRESIIAAGLELAASGTSSISVRELGTHLGADPTAIYRHFRSKEHLMQALLDELSSRTVAAVTADRADWRERLRQLAQATLALYVEYPAVGAEAVVLTTHGPGELDAIELMLEAFSSAGLSGDDVVRHYALLASHVLSSAAGIARAHGQRAAPGEASPWFDGPILADPRKYPLIHAFNTQIADLEDRELFTMGVESIIQSAEQGAARDSA</sequence>
<name>A0ABN2KC00_9MICO</name>
<evidence type="ECO:0000256" key="3">
    <source>
        <dbReference type="ARBA" id="ARBA00023163"/>
    </source>
</evidence>
<dbReference type="InterPro" id="IPR009057">
    <property type="entry name" value="Homeodomain-like_sf"/>
</dbReference>
<evidence type="ECO:0000256" key="4">
    <source>
        <dbReference type="PROSITE-ProRule" id="PRU00335"/>
    </source>
</evidence>
<feature type="DNA-binding region" description="H-T-H motif" evidence="4">
    <location>
        <begin position="42"/>
        <end position="61"/>
    </location>
</feature>
<dbReference type="SUPFAM" id="SSF46689">
    <property type="entry name" value="Homeodomain-like"/>
    <property type="match status" value="1"/>
</dbReference>
<dbReference type="Gene3D" id="1.10.357.10">
    <property type="entry name" value="Tetracycline Repressor, domain 2"/>
    <property type="match status" value="1"/>
</dbReference>
<dbReference type="PANTHER" id="PTHR30055">
    <property type="entry name" value="HTH-TYPE TRANSCRIPTIONAL REGULATOR RUTR"/>
    <property type="match status" value="1"/>
</dbReference>
<keyword evidence="1" id="KW-0805">Transcription regulation</keyword>
<comment type="caution">
    <text evidence="6">The sequence shown here is derived from an EMBL/GenBank/DDBJ whole genome shotgun (WGS) entry which is preliminary data.</text>
</comment>
<dbReference type="EMBL" id="BAAANH010000001">
    <property type="protein sequence ID" value="GAA1752725.1"/>
    <property type="molecule type" value="Genomic_DNA"/>
</dbReference>
<evidence type="ECO:0000259" key="5">
    <source>
        <dbReference type="PROSITE" id="PS50977"/>
    </source>
</evidence>
<dbReference type="PROSITE" id="PS50977">
    <property type="entry name" value="HTH_TETR_2"/>
    <property type="match status" value="1"/>
</dbReference>
<dbReference type="RefSeq" id="WP_232498535.1">
    <property type="nucleotide sequence ID" value="NZ_BAAANH010000001.1"/>
</dbReference>
<dbReference type="Proteomes" id="UP001500506">
    <property type="component" value="Unassembled WGS sequence"/>
</dbReference>
<gene>
    <name evidence="6" type="ORF">GCM10009747_08100</name>
</gene>
<dbReference type="Pfam" id="PF02909">
    <property type="entry name" value="TetR_C_1"/>
    <property type="match status" value="1"/>
</dbReference>
<dbReference type="InterPro" id="IPR036271">
    <property type="entry name" value="Tet_transcr_reg_TetR-rel_C_sf"/>
</dbReference>
<evidence type="ECO:0000256" key="2">
    <source>
        <dbReference type="ARBA" id="ARBA00023125"/>
    </source>
</evidence>
<evidence type="ECO:0000256" key="1">
    <source>
        <dbReference type="ARBA" id="ARBA00023015"/>
    </source>
</evidence>
<reference evidence="6 7" key="1">
    <citation type="journal article" date="2019" name="Int. J. Syst. Evol. Microbiol.">
        <title>The Global Catalogue of Microorganisms (GCM) 10K type strain sequencing project: providing services to taxonomists for standard genome sequencing and annotation.</title>
        <authorList>
            <consortium name="The Broad Institute Genomics Platform"/>
            <consortium name="The Broad Institute Genome Sequencing Center for Infectious Disease"/>
            <person name="Wu L."/>
            <person name="Ma J."/>
        </authorList>
    </citation>
    <scope>NUCLEOTIDE SEQUENCE [LARGE SCALE GENOMIC DNA]</scope>
    <source>
        <strain evidence="6 7">JCM 14319</strain>
    </source>
</reference>
<keyword evidence="2 4" id="KW-0238">DNA-binding</keyword>
<dbReference type="InterPro" id="IPR001647">
    <property type="entry name" value="HTH_TetR"/>
</dbReference>
<dbReference type="Gene3D" id="1.10.10.60">
    <property type="entry name" value="Homeodomain-like"/>
    <property type="match status" value="1"/>
</dbReference>
<protein>
    <submittedName>
        <fullName evidence="6">TetR/AcrR family transcriptional regulator</fullName>
    </submittedName>
</protein>
<dbReference type="InterPro" id="IPR050109">
    <property type="entry name" value="HTH-type_TetR-like_transc_reg"/>
</dbReference>
<accession>A0ABN2KC00</accession>
<organism evidence="6 7">
    <name type="scientific">Agromyces humatus</name>
    <dbReference type="NCBI Taxonomy" id="279573"/>
    <lineage>
        <taxon>Bacteria</taxon>
        <taxon>Bacillati</taxon>
        <taxon>Actinomycetota</taxon>
        <taxon>Actinomycetes</taxon>
        <taxon>Micrococcales</taxon>
        <taxon>Microbacteriaceae</taxon>
        <taxon>Agromyces</taxon>
    </lineage>
</organism>
<feature type="domain" description="HTH tetR-type" evidence="5">
    <location>
        <begin position="19"/>
        <end position="79"/>
    </location>
</feature>
<proteinExistence type="predicted"/>